<feature type="region of interest" description="Disordered" evidence="1">
    <location>
        <begin position="67"/>
        <end position="92"/>
    </location>
</feature>
<dbReference type="EMBL" id="RZGY01000001">
    <property type="protein sequence ID" value="RUQ87119.1"/>
    <property type="molecule type" value="Genomic_DNA"/>
</dbReference>
<gene>
    <name evidence="2" type="ORF">ELQ93_09365</name>
</gene>
<evidence type="ECO:0000313" key="2">
    <source>
        <dbReference type="EMBL" id="RUQ87119.1"/>
    </source>
</evidence>
<comment type="caution">
    <text evidence="2">The sequence shown here is derived from an EMBL/GenBank/DDBJ whole genome shotgun (WGS) entry which is preliminary data.</text>
</comment>
<protein>
    <recommendedName>
        <fullName evidence="4">VapB protein of antitoxin of type II toxin-antitoxin system</fullName>
    </recommendedName>
</protein>
<reference evidence="2 3" key="1">
    <citation type="submission" date="2018-12" db="EMBL/GenBank/DDBJ databases">
        <authorList>
            <person name="hu s."/>
            <person name="Xu Y."/>
            <person name="Xu B."/>
            <person name="Li F."/>
        </authorList>
    </citation>
    <scope>NUCLEOTIDE SEQUENCE [LARGE SCALE GENOMIC DNA]</scope>
    <source>
        <strain evidence="2 3">KSW2-17</strain>
    </source>
</reference>
<feature type="compositionally biased region" description="Low complexity" evidence="1">
    <location>
        <begin position="78"/>
        <end position="92"/>
    </location>
</feature>
<evidence type="ECO:0000313" key="3">
    <source>
        <dbReference type="Proteomes" id="UP000268291"/>
    </source>
</evidence>
<evidence type="ECO:0000256" key="1">
    <source>
        <dbReference type="SAM" id="MobiDB-lite"/>
    </source>
</evidence>
<dbReference type="Proteomes" id="UP000268291">
    <property type="component" value="Unassembled WGS sequence"/>
</dbReference>
<accession>A0ABY0CBN8</accession>
<sequence length="92" mass="10034">MAYIEREEPRMTVTSIDIDKDELALAKEVAGTATARETVELALRTLIAVRRQPSVVERLIGRSFEPDQIDAPTIAPRPLSSSSLSPSDEPSA</sequence>
<keyword evidence="3" id="KW-1185">Reference proteome</keyword>
<dbReference type="Pfam" id="PF09957">
    <property type="entry name" value="VapB_antitoxin"/>
    <property type="match status" value="1"/>
</dbReference>
<name>A0ABY0CBN8_9MICO</name>
<proteinExistence type="predicted"/>
<organism evidence="2 3">
    <name type="scientific">Labedella gwakjiensis</name>
    <dbReference type="NCBI Taxonomy" id="390269"/>
    <lineage>
        <taxon>Bacteria</taxon>
        <taxon>Bacillati</taxon>
        <taxon>Actinomycetota</taxon>
        <taxon>Actinomycetes</taxon>
        <taxon>Micrococcales</taxon>
        <taxon>Microbacteriaceae</taxon>
        <taxon>Labedella</taxon>
    </lineage>
</organism>
<dbReference type="InterPro" id="IPR019239">
    <property type="entry name" value="VapB_antitoxin"/>
</dbReference>
<evidence type="ECO:0008006" key="4">
    <source>
        <dbReference type="Google" id="ProtNLM"/>
    </source>
</evidence>